<accession>A0A6P5GAW7</accession>
<feature type="compositionally biased region" description="Pro residues" evidence="2">
    <location>
        <begin position="9"/>
        <end position="29"/>
    </location>
</feature>
<dbReference type="Proteomes" id="UP000515123">
    <property type="component" value="Linkage group 15"/>
</dbReference>
<dbReference type="GeneID" id="109721662"/>
<dbReference type="PANTHER" id="PTHR32378:SF10">
    <property type="entry name" value="GUANINE NUCLEOTIDE-BINDING PROTEIN SUBUNIT GAMMA 3"/>
    <property type="match status" value="1"/>
</dbReference>
<feature type="region of interest" description="Disordered" evidence="2">
    <location>
        <begin position="1"/>
        <end position="31"/>
    </location>
</feature>
<sequence length="201" mass="21766">MAAAEGAVAPPPTAAPPPSPPRPKSPPGYPDLCGRRRLGAAVQVLDREIASLEADLQSLEGLESVSSCCQEYVRVNEFVGTNPDPFIHTTEKQKESHQVGKRFRMCFNFQWICCSNGFPPKAKRPICPLGQLKTLCCRRCHGGCNCCSCCDLSCCRVLCCSRPSCSCPEFSCGCICSCSKFTEKCSRRGCSSTSCISKCLC</sequence>
<protein>
    <submittedName>
        <fullName evidence="4">Guanine nucleotide-binding protein subunit gamma 3-like isoform X1</fullName>
    </submittedName>
</protein>
<reference evidence="3" key="1">
    <citation type="journal article" date="2015" name="Nat. Genet.">
        <title>The pineapple genome and the evolution of CAM photosynthesis.</title>
        <authorList>
            <person name="Ming R."/>
            <person name="VanBuren R."/>
            <person name="Wai C.M."/>
            <person name="Tang H."/>
            <person name="Schatz M.C."/>
            <person name="Bowers J.E."/>
            <person name="Lyons E."/>
            <person name="Wang M.L."/>
            <person name="Chen J."/>
            <person name="Biggers E."/>
            <person name="Zhang J."/>
            <person name="Huang L."/>
            <person name="Zhang L."/>
            <person name="Miao W."/>
            <person name="Zhang J."/>
            <person name="Ye Z."/>
            <person name="Miao C."/>
            <person name="Lin Z."/>
            <person name="Wang H."/>
            <person name="Zhou H."/>
            <person name="Yim W.C."/>
            <person name="Priest H.D."/>
            <person name="Zheng C."/>
            <person name="Woodhouse M."/>
            <person name="Edger P.P."/>
            <person name="Guyot R."/>
            <person name="Guo H.B."/>
            <person name="Guo H."/>
            <person name="Zheng G."/>
            <person name="Singh R."/>
            <person name="Sharma A."/>
            <person name="Min X."/>
            <person name="Zheng Y."/>
            <person name="Lee H."/>
            <person name="Gurtowski J."/>
            <person name="Sedlazeck F.J."/>
            <person name="Harkess A."/>
            <person name="McKain M.R."/>
            <person name="Liao Z."/>
            <person name="Fang J."/>
            <person name="Liu J."/>
            <person name="Zhang X."/>
            <person name="Zhang Q."/>
            <person name="Hu W."/>
            <person name="Qin Y."/>
            <person name="Wang K."/>
            <person name="Chen L.Y."/>
            <person name="Shirley N."/>
            <person name="Lin Y.R."/>
            <person name="Liu L.Y."/>
            <person name="Hernandez A.G."/>
            <person name="Wright C.L."/>
            <person name="Bulone V."/>
            <person name="Tuskan G.A."/>
            <person name="Heath K."/>
            <person name="Zee F."/>
            <person name="Moore P.H."/>
            <person name="Sunkar R."/>
            <person name="Leebens-Mack J.H."/>
            <person name="Mockler T."/>
            <person name="Bennetzen J.L."/>
            <person name="Freeling M."/>
            <person name="Sankoff D."/>
            <person name="Paterson A.H."/>
            <person name="Zhu X."/>
            <person name="Yang X."/>
            <person name="Smith J.A."/>
            <person name="Cushman J.C."/>
            <person name="Paull R.E."/>
            <person name="Yu Q."/>
        </authorList>
    </citation>
    <scope>NUCLEOTIDE SEQUENCE [LARGE SCALE GENOMIC DNA]</scope>
    <source>
        <strain evidence="3">cv. F153</strain>
    </source>
</reference>
<proteinExistence type="predicted"/>
<name>A0A6P5GAW7_ANACO</name>
<keyword evidence="1" id="KW-0175">Coiled coil</keyword>
<dbReference type="RefSeq" id="XP_020104972.1">
    <property type="nucleotide sequence ID" value="XM_020249383.1"/>
</dbReference>
<dbReference type="OrthoDB" id="1936517at2759"/>
<dbReference type="PANTHER" id="PTHR32378">
    <property type="entry name" value="GUANINE NUCLEOTIDE-BINDING PROTEIN SUBUNIT GAMMA 3"/>
    <property type="match status" value="1"/>
</dbReference>
<feature type="coiled-coil region" evidence="1">
    <location>
        <begin position="35"/>
        <end position="62"/>
    </location>
</feature>
<dbReference type="InterPro" id="IPR055305">
    <property type="entry name" value="GG3-like"/>
</dbReference>
<gene>
    <name evidence="4" type="primary">LOC109721662</name>
</gene>
<evidence type="ECO:0000256" key="2">
    <source>
        <dbReference type="SAM" id="MobiDB-lite"/>
    </source>
</evidence>
<evidence type="ECO:0000313" key="4">
    <source>
        <dbReference type="RefSeq" id="XP_020104972.1"/>
    </source>
</evidence>
<reference evidence="4" key="2">
    <citation type="submission" date="2025-08" db="UniProtKB">
        <authorList>
            <consortium name="RefSeq"/>
        </authorList>
    </citation>
    <scope>IDENTIFICATION</scope>
    <source>
        <tissue evidence="4">Leaf</tissue>
    </source>
</reference>
<evidence type="ECO:0000313" key="3">
    <source>
        <dbReference type="Proteomes" id="UP000515123"/>
    </source>
</evidence>
<keyword evidence="3" id="KW-1185">Reference proteome</keyword>
<evidence type="ECO:0000256" key="1">
    <source>
        <dbReference type="SAM" id="Coils"/>
    </source>
</evidence>
<dbReference type="AlphaFoldDB" id="A0A6P5GAW7"/>
<organism evidence="3 4">
    <name type="scientific">Ananas comosus</name>
    <name type="common">Pineapple</name>
    <name type="synonym">Ananas ananas</name>
    <dbReference type="NCBI Taxonomy" id="4615"/>
    <lineage>
        <taxon>Eukaryota</taxon>
        <taxon>Viridiplantae</taxon>
        <taxon>Streptophyta</taxon>
        <taxon>Embryophyta</taxon>
        <taxon>Tracheophyta</taxon>
        <taxon>Spermatophyta</taxon>
        <taxon>Magnoliopsida</taxon>
        <taxon>Liliopsida</taxon>
        <taxon>Poales</taxon>
        <taxon>Bromeliaceae</taxon>
        <taxon>Bromelioideae</taxon>
        <taxon>Ananas</taxon>
    </lineage>
</organism>